<feature type="compositionally biased region" description="Polar residues" evidence="1">
    <location>
        <begin position="51"/>
        <end position="63"/>
    </location>
</feature>
<reference evidence="2" key="1">
    <citation type="submission" date="2022-01" db="EMBL/GenBank/DDBJ databases">
        <authorList>
            <person name="King R."/>
        </authorList>
    </citation>
    <scope>NUCLEOTIDE SEQUENCE</scope>
</reference>
<feature type="compositionally biased region" description="Basic and acidic residues" evidence="1">
    <location>
        <begin position="31"/>
        <end position="49"/>
    </location>
</feature>
<dbReference type="AlphaFoldDB" id="A0A9P0HRF1"/>
<keyword evidence="3" id="KW-1185">Reference proteome</keyword>
<protein>
    <submittedName>
        <fullName evidence="2">Uncharacterized protein</fullName>
    </submittedName>
</protein>
<sequence>MELIYRLPHDFLDQDDPHELEDKAKLKAKIAEDMEMDRRSQKVLERPEYNKPSTSSSTKMVETQQKHQETVANVEVDNELIVTVPPSYSDHYPNINKGEDSDPVARERRNKVLEVSVTIRLI</sequence>
<evidence type="ECO:0000313" key="3">
    <source>
        <dbReference type="Proteomes" id="UP001152798"/>
    </source>
</evidence>
<gene>
    <name evidence="2" type="ORF">NEZAVI_LOCUS14730</name>
</gene>
<proteinExistence type="predicted"/>
<evidence type="ECO:0000313" key="2">
    <source>
        <dbReference type="EMBL" id="CAH1406891.1"/>
    </source>
</evidence>
<dbReference type="EMBL" id="OV725083">
    <property type="protein sequence ID" value="CAH1406891.1"/>
    <property type="molecule type" value="Genomic_DNA"/>
</dbReference>
<organism evidence="2 3">
    <name type="scientific">Nezara viridula</name>
    <name type="common">Southern green stink bug</name>
    <name type="synonym">Cimex viridulus</name>
    <dbReference type="NCBI Taxonomy" id="85310"/>
    <lineage>
        <taxon>Eukaryota</taxon>
        <taxon>Metazoa</taxon>
        <taxon>Ecdysozoa</taxon>
        <taxon>Arthropoda</taxon>
        <taxon>Hexapoda</taxon>
        <taxon>Insecta</taxon>
        <taxon>Pterygota</taxon>
        <taxon>Neoptera</taxon>
        <taxon>Paraneoptera</taxon>
        <taxon>Hemiptera</taxon>
        <taxon>Heteroptera</taxon>
        <taxon>Panheteroptera</taxon>
        <taxon>Pentatomomorpha</taxon>
        <taxon>Pentatomoidea</taxon>
        <taxon>Pentatomidae</taxon>
        <taxon>Pentatominae</taxon>
        <taxon>Nezara</taxon>
    </lineage>
</organism>
<accession>A0A9P0HRF1</accession>
<dbReference type="OrthoDB" id="6590397at2759"/>
<name>A0A9P0HRF1_NEZVI</name>
<dbReference type="Proteomes" id="UP001152798">
    <property type="component" value="Chromosome 7"/>
</dbReference>
<evidence type="ECO:0000256" key="1">
    <source>
        <dbReference type="SAM" id="MobiDB-lite"/>
    </source>
</evidence>
<feature type="region of interest" description="Disordered" evidence="1">
    <location>
        <begin position="31"/>
        <end position="105"/>
    </location>
</feature>